<dbReference type="FunFam" id="1.20.1510.10:FF:000006">
    <property type="entry name" value="Divalent cation efflux transporter"/>
    <property type="match status" value="1"/>
</dbReference>
<dbReference type="Proteomes" id="UP000053470">
    <property type="component" value="Unassembled WGS sequence"/>
</dbReference>
<name>A0ABF7RGF0_RALSL</name>
<dbReference type="InterPro" id="IPR027470">
    <property type="entry name" value="Cation_efflux_CTD"/>
</dbReference>
<dbReference type="AlphaFoldDB" id="A0ABF7RGF0"/>
<accession>A0ABF7RGF0</accession>
<dbReference type="InterPro" id="IPR050291">
    <property type="entry name" value="CDF_Transporter"/>
</dbReference>
<evidence type="ECO:0000259" key="8">
    <source>
        <dbReference type="Pfam" id="PF01545"/>
    </source>
</evidence>
<dbReference type="Gene3D" id="3.30.70.1350">
    <property type="entry name" value="Cation efflux protein, cytoplasmic domain"/>
    <property type="match status" value="1"/>
</dbReference>
<dbReference type="SUPFAM" id="SSF160240">
    <property type="entry name" value="Cation efflux protein cytoplasmic domain-like"/>
    <property type="match status" value="1"/>
</dbReference>
<dbReference type="GO" id="GO:0016020">
    <property type="term" value="C:membrane"/>
    <property type="evidence" value="ECO:0007669"/>
    <property type="project" value="UniProtKB-SubCell"/>
</dbReference>
<keyword evidence="3" id="KW-0813">Transport</keyword>
<dbReference type="Gene3D" id="1.20.1510.10">
    <property type="entry name" value="Cation efflux protein transmembrane domain"/>
    <property type="match status" value="1"/>
</dbReference>
<reference evidence="10" key="1">
    <citation type="submission" date="2014-11" db="EMBL/GenBank/DDBJ databases">
        <authorList>
            <person name="Genoscope - CEA"/>
        </authorList>
    </citation>
    <scope>NUCLEOTIDE SEQUENCE</scope>
    <source>
        <strain evidence="10">IPO1609</strain>
    </source>
</reference>
<proteinExistence type="inferred from homology"/>
<dbReference type="InterPro" id="IPR058533">
    <property type="entry name" value="Cation_efflux_TM"/>
</dbReference>
<evidence type="ECO:0000259" key="9">
    <source>
        <dbReference type="Pfam" id="PF16916"/>
    </source>
</evidence>
<keyword evidence="4 7" id="KW-0812">Transmembrane</keyword>
<dbReference type="Pfam" id="PF16916">
    <property type="entry name" value="ZT_dimer"/>
    <property type="match status" value="1"/>
</dbReference>
<dbReference type="Pfam" id="PF01545">
    <property type="entry name" value="Cation_efflux"/>
    <property type="match status" value="1"/>
</dbReference>
<dbReference type="InterPro" id="IPR036837">
    <property type="entry name" value="Cation_efflux_CTD_sf"/>
</dbReference>
<evidence type="ECO:0000256" key="5">
    <source>
        <dbReference type="ARBA" id="ARBA00022989"/>
    </source>
</evidence>
<dbReference type="NCBIfam" id="TIGR01297">
    <property type="entry name" value="CDF"/>
    <property type="match status" value="1"/>
</dbReference>
<protein>
    <submittedName>
        <fullName evidence="10">Cation efflux protein</fullName>
    </submittedName>
</protein>
<evidence type="ECO:0000256" key="4">
    <source>
        <dbReference type="ARBA" id="ARBA00022692"/>
    </source>
</evidence>
<dbReference type="InterPro" id="IPR027469">
    <property type="entry name" value="Cation_efflux_TMD_sf"/>
</dbReference>
<organism evidence="10 11">
    <name type="scientific">Ralstonia solanacearum IPO1609</name>
    <dbReference type="NCBI Taxonomy" id="564066"/>
    <lineage>
        <taxon>Bacteria</taxon>
        <taxon>Pseudomonadati</taxon>
        <taxon>Pseudomonadota</taxon>
        <taxon>Betaproteobacteria</taxon>
        <taxon>Burkholderiales</taxon>
        <taxon>Burkholderiaceae</taxon>
        <taxon>Ralstonia</taxon>
        <taxon>Ralstonia solanacearum species complex</taxon>
    </lineage>
</organism>
<evidence type="ECO:0000256" key="1">
    <source>
        <dbReference type="ARBA" id="ARBA00004141"/>
    </source>
</evidence>
<reference evidence="10" key="2">
    <citation type="submission" date="2022-04" db="EMBL/GenBank/DDBJ databases">
        <title>Genomic draft of R. solanacearum strain IPO1609, a phylotype IIB1/biovar 2/race 3 strain isolated from potato in Europe.</title>
        <authorList>
            <person name="Boucher C."/>
            <person name="Carrere S."/>
            <person name="Dossat C."/>
            <person name="Elbaz M."/>
            <person name="Genin S."/>
            <person name="Gouzy J."/>
            <person name="Prior P."/>
            <person name="Segurens B."/>
            <person name="Wincker P."/>
        </authorList>
    </citation>
    <scope>NUCLEOTIDE SEQUENCE</scope>
    <source>
        <strain evidence="10">IPO1609</strain>
    </source>
</reference>
<gene>
    <name evidence="10" type="ORF">RSIPO_02829</name>
</gene>
<feature type="transmembrane region" description="Helical" evidence="7">
    <location>
        <begin position="148"/>
        <end position="171"/>
    </location>
</feature>
<dbReference type="InterPro" id="IPR002524">
    <property type="entry name" value="Cation_efflux"/>
</dbReference>
<comment type="similarity">
    <text evidence="2">Belongs to the cation diffusion facilitator (CDF) transporter (TC 2.A.4) family.</text>
</comment>
<feature type="domain" description="Cation efflux protein transmembrane" evidence="8">
    <location>
        <begin position="48"/>
        <end position="241"/>
    </location>
</feature>
<feature type="transmembrane region" description="Helical" evidence="7">
    <location>
        <begin position="115"/>
        <end position="136"/>
    </location>
</feature>
<dbReference type="SUPFAM" id="SSF161111">
    <property type="entry name" value="Cation efflux protein transmembrane domain-like"/>
    <property type="match status" value="1"/>
</dbReference>
<evidence type="ECO:0000313" key="11">
    <source>
        <dbReference type="Proteomes" id="UP000053470"/>
    </source>
</evidence>
<evidence type="ECO:0000313" key="10">
    <source>
        <dbReference type="EMBL" id="CEJ20636.1"/>
    </source>
</evidence>
<evidence type="ECO:0000256" key="6">
    <source>
        <dbReference type="ARBA" id="ARBA00023136"/>
    </source>
</evidence>
<dbReference type="PANTHER" id="PTHR43840:SF15">
    <property type="entry name" value="MITOCHONDRIAL METAL TRANSPORTER 1-RELATED"/>
    <property type="match status" value="1"/>
</dbReference>
<feature type="domain" description="Cation efflux protein cytoplasmic" evidence="9">
    <location>
        <begin position="246"/>
        <end position="324"/>
    </location>
</feature>
<dbReference type="EMBL" id="LN651282">
    <property type="protein sequence ID" value="CEJ20636.1"/>
    <property type="molecule type" value="Genomic_DNA"/>
</dbReference>
<keyword evidence="11" id="KW-1185">Reference proteome</keyword>
<evidence type="ECO:0000256" key="3">
    <source>
        <dbReference type="ARBA" id="ARBA00022448"/>
    </source>
</evidence>
<sequence>MRRRRAGGAAWHNVHAPASCFPFPSMTSSTPPAIPADIRRQHAERTTLVSAAVNCALSAGQIAAGLWSHSQGLVADGLHTLSDLIADGIVFIANRNSHKGPDEDHQYGHARYENAASLGLGLLLLAAGAGMIWAALESLRAPHGPAPVHGLALWVALTALAAKEGLFRYMLAVARRIGSRMLIANAWHARSDAVSSLVAAVGVAGNLMGFRWLDPVAACVVGAMIGRVGIRFGWEALNDLMDRALPPSQVQAIHASLAATPGVINVHDLRTRVTGDQALVDAHIEVDPRVSVSEGHAIAVRARTNVLAAHTAMAVLDVQIHVDPRERVYTDPLPLPDRDALCAVLAQALPPGTPLDARHCLLHYVEGGVDVDLVLSPSLADHAAQVAEIVRARWPGLVRLRVLTAATGAPA</sequence>
<evidence type="ECO:0000256" key="2">
    <source>
        <dbReference type="ARBA" id="ARBA00008114"/>
    </source>
</evidence>
<keyword evidence="5 7" id="KW-1133">Transmembrane helix</keyword>
<comment type="subcellular location">
    <subcellularLocation>
        <location evidence="1">Membrane</location>
        <topology evidence="1">Multi-pass membrane protein</topology>
    </subcellularLocation>
</comment>
<evidence type="ECO:0000256" key="7">
    <source>
        <dbReference type="SAM" id="Phobius"/>
    </source>
</evidence>
<dbReference type="PANTHER" id="PTHR43840">
    <property type="entry name" value="MITOCHONDRIAL METAL TRANSPORTER 1-RELATED"/>
    <property type="match status" value="1"/>
</dbReference>
<keyword evidence="6 7" id="KW-0472">Membrane</keyword>